<feature type="compositionally biased region" description="Polar residues" evidence="9">
    <location>
        <begin position="327"/>
        <end position="336"/>
    </location>
</feature>
<dbReference type="AlphaFoldDB" id="A0A9P4NQY7"/>
<dbReference type="OrthoDB" id="3264224at2759"/>
<comment type="caution">
    <text evidence="11">The sequence shown here is derived from an EMBL/GenBank/DDBJ whole genome shotgun (WGS) entry which is preliminary data.</text>
</comment>
<dbReference type="Pfam" id="PF10436">
    <property type="entry name" value="BCDHK_Adom3"/>
    <property type="match status" value="1"/>
</dbReference>
<dbReference type="GO" id="GO:0005524">
    <property type="term" value="F:ATP binding"/>
    <property type="evidence" value="ECO:0007669"/>
    <property type="project" value="UniProtKB-UniRule"/>
</dbReference>
<evidence type="ECO:0000256" key="9">
    <source>
        <dbReference type="SAM" id="MobiDB-lite"/>
    </source>
</evidence>
<dbReference type="InterPro" id="IPR018955">
    <property type="entry name" value="BCDHK/PDK_N"/>
</dbReference>
<evidence type="ECO:0000256" key="8">
    <source>
        <dbReference type="RuleBase" id="RU366032"/>
    </source>
</evidence>
<reference evidence="11" key="1">
    <citation type="journal article" date="2020" name="Stud. Mycol.">
        <title>101 Dothideomycetes genomes: a test case for predicting lifestyles and emergence of pathogens.</title>
        <authorList>
            <person name="Haridas S."/>
            <person name="Albert R."/>
            <person name="Binder M."/>
            <person name="Bloem J."/>
            <person name="Labutti K."/>
            <person name="Salamov A."/>
            <person name="Andreopoulos B."/>
            <person name="Baker S."/>
            <person name="Barry K."/>
            <person name="Bills G."/>
            <person name="Bluhm B."/>
            <person name="Cannon C."/>
            <person name="Castanera R."/>
            <person name="Culley D."/>
            <person name="Daum C."/>
            <person name="Ezra D."/>
            <person name="Gonzalez J."/>
            <person name="Henrissat B."/>
            <person name="Kuo A."/>
            <person name="Liang C."/>
            <person name="Lipzen A."/>
            <person name="Lutzoni F."/>
            <person name="Magnuson J."/>
            <person name="Mondo S."/>
            <person name="Nolan M."/>
            <person name="Ohm R."/>
            <person name="Pangilinan J."/>
            <person name="Park H.-J."/>
            <person name="Ramirez L."/>
            <person name="Alfaro M."/>
            <person name="Sun H."/>
            <person name="Tritt A."/>
            <person name="Yoshinaga Y."/>
            <person name="Zwiers L.-H."/>
            <person name="Turgeon B."/>
            <person name="Goodwin S."/>
            <person name="Spatafora J."/>
            <person name="Crous P."/>
            <person name="Grigoriev I."/>
        </authorList>
    </citation>
    <scope>NUCLEOTIDE SEQUENCE</scope>
    <source>
        <strain evidence="11">CBS 130266</strain>
    </source>
</reference>
<dbReference type="Gene3D" id="1.20.140.20">
    <property type="entry name" value="Alpha-ketoacid/pyruvate dehydrogenase kinase, N-terminal domain"/>
    <property type="match status" value="1"/>
</dbReference>
<keyword evidence="5 8" id="KW-0418">Kinase</keyword>
<feature type="region of interest" description="Disordered" evidence="9">
    <location>
        <begin position="323"/>
        <end position="375"/>
    </location>
</feature>
<dbReference type="PANTHER" id="PTHR11947:SF20">
    <property type="entry name" value="[3-METHYL-2-OXOBUTANOATE DEHYDROGENASE [LIPOAMIDE]] KINASE, MITOCHONDRIAL"/>
    <property type="match status" value="1"/>
</dbReference>
<dbReference type="InterPro" id="IPR036890">
    <property type="entry name" value="HATPase_C_sf"/>
</dbReference>
<protein>
    <recommendedName>
        <fullName evidence="8">Protein-serine/threonine kinase</fullName>
        <ecNumber evidence="8">2.7.11.-</ecNumber>
    </recommendedName>
</protein>
<dbReference type="EMBL" id="MU007041">
    <property type="protein sequence ID" value="KAF2430096.1"/>
    <property type="molecule type" value="Genomic_DNA"/>
</dbReference>
<sequence length="479" mass="52423">MAFVRPVTQKSLRRWSTSLCKPTFRTRTGILQHARLISTEKVTDDHIAELAARPLHPLTLGDLVKHGRPPLSSDELFDSANFTLSILPTRLATRIQSLRNLPFIVVTNPQISKIHSNYMHSLSTLLPWAEKEIRTLEDEIKFTEVMADLVQTHADTISILARGFLEARKYISAKEVARFLDEHLRARIGTRLIAEQHIALHFSSQPHAKLDPDDAAKQKHGECGESPDGGYIGVIDTELCPSSIIRHCEAVVGDICEFKYGMRPTITINGEPDYTFAHIPVHLEYILTELLKNAFRATVERGEQRCEPIEITIAPLPEDPALGGHKSSISNTNQGNLDLGASAPESHMEEHFSSNDPIRPLDKTTPGVTIRIRDRGGGISPENYKHIWDYSFTTFNEEQVSSTLGGGGDGGGKGSHSNMDALNAISGAGGGSSLAGLGYGLPLGRAYAEYFGGGVAVQSMWGWGTDVYLSLRGVGKVDS</sequence>
<dbReference type="SUPFAM" id="SSF69012">
    <property type="entry name" value="alpha-ketoacid dehydrogenase kinase, N-terminal domain"/>
    <property type="match status" value="1"/>
</dbReference>
<organism evidence="11 12">
    <name type="scientific">Tothia fuscella</name>
    <dbReference type="NCBI Taxonomy" id="1048955"/>
    <lineage>
        <taxon>Eukaryota</taxon>
        <taxon>Fungi</taxon>
        <taxon>Dikarya</taxon>
        <taxon>Ascomycota</taxon>
        <taxon>Pezizomycotina</taxon>
        <taxon>Dothideomycetes</taxon>
        <taxon>Pleosporomycetidae</taxon>
        <taxon>Venturiales</taxon>
        <taxon>Cylindrosympodiaceae</taxon>
        <taxon>Tothia</taxon>
    </lineage>
</organism>
<keyword evidence="7 8" id="KW-0496">Mitochondrion</keyword>
<dbReference type="SMART" id="SM00387">
    <property type="entry name" value="HATPase_c"/>
    <property type="match status" value="1"/>
</dbReference>
<dbReference type="Gene3D" id="3.30.565.10">
    <property type="entry name" value="Histidine kinase-like ATPase, C-terminal domain"/>
    <property type="match status" value="1"/>
</dbReference>
<name>A0A9P4NQY7_9PEZI</name>
<dbReference type="Proteomes" id="UP000800235">
    <property type="component" value="Unassembled WGS sequence"/>
</dbReference>
<dbReference type="SUPFAM" id="SSF55874">
    <property type="entry name" value="ATPase domain of HSP90 chaperone/DNA topoisomerase II/histidine kinase"/>
    <property type="match status" value="1"/>
</dbReference>
<keyword evidence="12" id="KW-1185">Reference proteome</keyword>
<evidence type="ECO:0000256" key="3">
    <source>
        <dbReference type="ARBA" id="ARBA00022679"/>
    </source>
</evidence>
<dbReference type="EC" id="2.7.11.-" evidence="8"/>
<keyword evidence="3 8" id="KW-0808">Transferase</keyword>
<dbReference type="InterPro" id="IPR039028">
    <property type="entry name" value="BCKD/PDK"/>
</dbReference>
<keyword evidence="2" id="KW-0597">Phosphoprotein</keyword>
<dbReference type="InterPro" id="IPR003594">
    <property type="entry name" value="HATPase_dom"/>
</dbReference>
<dbReference type="GO" id="GO:0005759">
    <property type="term" value="C:mitochondrial matrix"/>
    <property type="evidence" value="ECO:0007669"/>
    <property type="project" value="UniProtKB-SubCell"/>
</dbReference>
<evidence type="ECO:0000256" key="5">
    <source>
        <dbReference type="ARBA" id="ARBA00022777"/>
    </source>
</evidence>
<comment type="similarity">
    <text evidence="1 8">Belongs to the PDK/BCKDK protein kinase family.</text>
</comment>
<evidence type="ECO:0000259" key="10">
    <source>
        <dbReference type="SMART" id="SM00387"/>
    </source>
</evidence>
<evidence type="ECO:0000256" key="1">
    <source>
        <dbReference type="ARBA" id="ARBA00006155"/>
    </source>
</evidence>
<dbReference type="PANTHER" id="PTHR11947">
    <property type="entry name" value="PYRUVATE DEHYDROGENASE KINASE"/>
    <property type="match status" value="1"/>
</dbReference>
<keyword evidence="6 8" id="KW-0067">ATP-binding</keyword>
<dbReference type="GO" id="GO:0010906">
    <property type="term" value="P:regulation of glucose metabolic process"/>
    <property type="evidence" value="ECO:0007669"/>
    <property type="project" value="TreeGrafter"/>
</dbReference>
<evidence type="ECO:0000256" key="7">
    <source>
        <dbReference type="ARBA" id="ARBA00023128"/>
    </source>
</evidence>
<evidence type="ECO:0000313" key="12">
    <source>
        <dbReference type="Proteomes" id="UP000800235"/>
    </source>
</evidence>
<dbReference type="GO" id="GO:0004740">
    <property type="term" value="F:pyruvate dehydrogenase (acetyl-transferring) kinase activity"/>
    <property type="evidence" value="ECO:0007669"/>
    <property type="project" value="TreeGrafter"/>
</dbReference>
<gene>
    <name evidence="11" type="ORF">EJ08DRAFT_697641</name>
</gene>
<comment type="subcellular location">
    <subcellularLocation>
        <location evidence="8">Mitochondrion matrix</location>
    </subcellularLocation>
</comment>
<evidence type="ECO:0000256" key="2">
    <source>
        <dbReference type="ARBA" id="ARBA00022553"/>
    </source>
</evidence>
<evidence type="ECO:0000256" key="4">
    <source>
        <dbReference type="ARBA" id="ARBA00022741"/>
    </source>
</evidence>
<evidence type="ECO:0000256" key="6">
    <source>
        <dbReference type="ARBA" id="ARBA00022840"/>
    </source>
</evidence>
<accession>A0A9P4NQY7</accession>
<dbReference type="InterPro" id="IPR036784">
    <property type="entry name" value="AK/P_DHK_N_sf"/>
</dbReference>
<evidence type="ECO:0000313" key="11">
    <source>
        <dbReference type="EMBL" id="KAF2430096.1"/>
    </source>
</evidence>
<proteinExistence type="inferred from homology"/>
<keyword evidence="4 8" id="KW-0547">Nucleotide-binding</keyword>
<feature type="domain" description="Histidine kinase/HSP90-like ATPase" evidence="10">
    <location>
        <begin position="278"/>
        <end position="475"/>
    </location>
</feature>